<comment type="similarity">
    <text evidence="1 6">Belongs to the peptidase S14 family.</text>
</comment>
<dbReference type="RefSeq" id="WP_025831305.1">
    <property type="nucleotide sequence ID" value="NZ_FQZN01000012.1"/>
</dbReference>
<evidence type="ECO:0000256" key="3">
    <source>
        <dbReference type="ARBA" id="ARBA00022670"/>
    </source>
</evidence>
<evidence type="ECO:0000256" key="4">
    <source>
        <dbReference type="ARBA" id="ARBA00022801"/>
    </source>
</evidence>
<evidence type="ECO:0000313" key="9">
    <source>
        <dbReference type="Proteomes" id="UP000184192"/>
    </source>
</evidence>
<reference evidence="9" key="1">
    <citation type="submission" date="2016-11" db="EMBL/GenBank/DDBJ databases">
        <authorList>
            <person name="Varghese N."/>
            <person name="Submissions S."/>
        </authorList>
    </citation>
    <scope>NUCLEOTIDE SEQUENCE [LARGE SCALE GENOMIC DNA]</scope>
    <source>
        <strain evidence="9">DSM 26884</strain>
    </source>
</reference>
<sequence>MAVLKIYNEITTEEDKQFLKWCMGMDGVCFKDIDEFLSGMDEKDNAVDIRLHCDGGSVSEGWAIYDKLRASGKEISAIVEGKVASMATIIMMAAPKERRKAYKSANICVHNPWVPSYALGDSLTAEDLRKSAEGLQKEQDKMLDLYVERCECDRDEMQALMNEDKFIDTDRAKALGIISEIIAPASAKKGSNNNNFNNMAKTGNVEVKQNLLDKLLGKLGYSKIEDVALGMDLSTADGGTLTVERDEGEPQVGDAASPDGEHVMPDGATIVVVDGAITEIKPAASGDDDGGGDGDEKDQKIAELEKKVSDLEAENAELKEKLGDSNAKAKSDSELAILNAVKMAGGEKWLAKNCSTFKVKGRSVSGTNASRSAERGSEETPMQREIRERKEGVYNKKK</sequence>
<feature type="compositionally biased region" description="Basic and acidic residues" evidence="7">
    <location>
        <begin position="372"/>
        <end position="398"/>
    </location>
</feature>
<dbReference type="Gene3D" id="3.90.226.10">
    <property type="entry name" value="2-enoyl-CoA Hydratase, Chain A, domain 1"/>
    <property type="match status" value="1"/>
</dbReference>
<dbReference type="GO" id="GO:0006515">
    <property type="term" value="P:protein quality control for misfolded or incompletely synthesized proteins"/>
    <property type="evidence" value="ECO:0007669"/>
    <property type="project" value="TreeGrafter"/>
</dbReference>
<keyword evidence="3 8" id="KW-0645">Protease</keyword>
<dbReference type="PRINTS" id="PR00127">
    <property type="entry name" value="CLPPROTEASEP"/>
</dbReference>
<dbReference type="Pfam" id="PF00574">
    <property type="entry name" value="CLP_protease"/>
    <property type="match status" value="1"/>
</dbReference>
<dbReference type="eggNOG" id="COG0740">
    <property type="taxonomic scope" value="Bacteria"/>
</dbReference>
<dbReference type="AlphaFoldDB" id="A0A1M6FKV5"/>
<dbReference type="InterPro" id="IPR029045">
    <property type="entry name" value="ClpP/crotonase-like_dom_sf"/>
</dbReference>
<feature type="region of interest" description="Disordered" evidence="7">
    <location>
        <begin position="281"/>
        <end position="309"/>
    </location>
</feature>
<feature type="compositionally biased region" description="Basic and acidic residues" evidence="7">
    <location>
        <begin position="297"/>
        <end position="309"/>
    </location>
</feature>
<keyword evidence="9" id="KW-1185">Reference proteome</keyword>
<dbReference type="EMBL" id="FQZN01000012">
    <property type="protein sequence ID" value="SHI98340.1"/>
    <property type="molecule type" value="Genomic_DNA"/>
</dbReference>
<dbReference type="InterPro" id="IPR001907">
    <property type="entry name" value="ClpP"/>
</dbReference>
<dbReference type="GO" id="GO:0009368">
    <property type="term" value="C:endopeptidase Clp complex"/>
    <property type="evidence" value="ECO:0007669"/>
    <property type="project" value="TreeGrafter"/>
</dbReference>
<name>A0A1M6FKV5_9BACE</name>
<keyword evidence="4" id="KW-0378">Hydrolase</keyword>
<evidence type="ECO:0000313" key="8">
    <source>
        <dbReference type="EMBL" id="SHI98340.1"/>
    </source>
</evidence>
<dbReference type="GO" id="GO:0004176">
    <property type="term" value="F:ATP-dependent peptidase activity"/>
    <property type="evidence" value="ECO:0007669"/>
    <property type="project" value="InterPro"/>
</dbReference>
<evidence type="ECO:0000256" key="6">
    <source>
        <dbReference type="RuleBase" id="RU003567"/>
    </source>
</evidence>
<dbReference type="GO" id="GO:0004252">
    <property type="term" value="F:serine-type endopeptidase activity"/>
    <property type="evidence" value="ECO:0007669"/>
    <property type="project" value="InterPro"/>
</dbReference>
<feature type="region of interest" description="Disordered" evidence="7">
    <location>
        <begin position="361"/>
        <end position="398"/>
    </location>
</feature>
<organism evidence="8 9">
    <name type="scientific">Bacteroides stercorirosoris</name>
    <dbReference type="NCBI Taxonomy" id="871324"/>
    <lineage>
        <taxon>Bacteria</taxon>
        <taxon>Pseudomonadati</taxon>
        <taxon>Bacteroidota</taxon>
        <taxon>Bacteroidia</taxon>
        <taxon>Bacteroidales</taxon>
        <taxon>Bacteroidaceae</taxon>
        <taxon>Bacteroides</taxon>
    </lineage>
</organism>
<keyword evidence="5" id="KW-0720">Serine protease</keyword>
<dbReference type="PANTHER" id="PTHR10381">
    <property type="entry name" value="ATP-DEPENDENT CLP PROTEASE PROTEOLYTIC SUBUNIT"/>
    <property type="match status" value="1"/>
</dbReference>
<protein>
    <recommendedName>
        <fullName evidence="6">ATP-dependent Clp protease proteolytic subunit</fullName>
    </recommendedName>
</protein>
<proteinExistence type="inferred from homology"/>
<dbReference type="Proteomes" id="UP000184192">
    <property type="component" value="Unassembled WGS sequence"/>
</dbReference>
<dbReference type="PANTHER" id="PTHR10381:SF70">
    <property type="entry name" value="ATP-DEPENDENT CLP PROTEASE PROTEOLYTIC SUBUNIT"/>
    <property type="match status" value="1"/>
</dbReference>
<accession>A0A1M6FKV5</accession>
<evidence type="ECO:0000256" key="2">
    <source>
        <dbReference type="ARBA" id="ARBA00022490"/>
    </source>
</evidence>
<dbReference type="GO" id="GO:0051117">
    <property type="term" value="F:ATPase binding"/>
    <property type="evidence" value="ECO:0007669"/>
    <property type="project" value="TreeGrafter"/>
</dbReference>
<dbReference type="SUPFAM" id="SSF52096">
    <property type="entry name" value="ClpP/crotonase"/>
    <property type="match status" value="1"/>
</dbReference>
<feature type="region of interest" description="Disordered" evidence="7">
    <location>
        <begin position="243"/>
        <end position="265"/>
    </location>
</feature>
<feature type="compositionally biased region" description="Acidic residues" evidence="7">
    <location>
        <begin position="286"/>
        <end position="296"/>
    </location>
</feature>
<gene>
    <name evidence="8" type="ORF">SAMN05444350_11289</name>
</gene>
<dbReference type="InterPro" id="IPR023562">
    <property type="entry name" value="ClpP/TepA"/>
</dbReference>
<evidence type="ECO:0000256" key="1">
    <source>
        <dbReference type="ARBA" id="ARBA00007039"/>
    </source>
</evidence>
<evidence type="ECO:0000256" key="5">
    <source>
        <dbReference type="ARBA" id="ARBA00022825"/>
    </source>
</evidence>
<dbReference type="GeneID" id="92712308"/>
<evidence type="ECO:0000256" key="7">
    <source>
        <dbReference type="SAM" id="MobiDB-lite"/>
    </source>
</evidence>
<keyword evidence="2" id="KW-0963">Cytoplasm</keyword>